<dbReference type="Proteomes" id="UP000265300">
    <property type="component" value="Unplaced"/>
</dbReference>
<evidence type="ECO:0000313" key="3">
    <source>
        <dbReference type="RefSeq" id="XP_007462839.1"/>
    </source>
</evidence>
<dbReference type="KEGG" id="lve:103090854"/>
<feature type="compositionally biased region" description="Basic residues" evidence="1">
    <location>
        <begin position="68"/>
        <end position="78"/>
    </location>
</feature>
<organism evidence="2 3">
    <name type="scientific">Lipotes vexillifer</name>
    <name type="common">Yangtze river dolphin</name>
    <dbReference type="NCBI Taxonomy" id="118797"/>
    <lineage>
        <taxon>Eukaryota</taxon>
        <taxon>Metazoa</taxon>
        <taxon>Chordata</taxon>
        <taxon>Craniata</taxon>
        <taxon>Vertebrata</taxon>
        <taxon>Euteleostomi</taxon>
        <taxon>Mammalia</taxon>
        <taxon>Eutheria</taxon>
        <taxon>Laurasiatheria</taxon>
        <taxon>Artiodactyla</taxon>
        <taxon>Whippomorpha</taxon>
        <taxon>Cetacea</taxon>
        <taxon>Odontoceti</taxon>
        <taxon>Lipotidae</taxon>
        <taxon>Lipotes</taxon>
    </lineage>
</organism>
<dbReference type="STRING" id="118797.A0A340XU24"/>
<proteinExistence type="predicted"/>
<feature type="compositionally biased region" description="Low complexity" evidence="1">
    <location>
        <begin position="112"/>
        <end position="123"/>
    </location>
</feature>
<gene>
    <name evidence="3" type="primary">LOC103090854</name>
</gene>
<sequence>MAPRAPPCSPWRSQLQDAPGRQAPSGPAHGPPGPQLREREIQAQKGSPRNPNLGEVSSPAQSELAPRSPRRQRTKPGSRSRSLSRSCEDADKAWRLGAAVAAEVVVDVAAAAAGSGATYPAGARPGGAGTERIEPEPGPGPGPGLRPGPEPEPEPGQSWAGGRCLSAPAASSAAVPRCAARRDAYQPAGKRLKLKIKKLVGQPSPQDGSTVQGGRAERLWGALKLRLYRLAQRLDQRGFSQLQDPPPGHPSPRLSAAIDLFICLPAPGQATLSVCLAPSRVSVQHLIPHHSPEAPPGLSAAVPLLSSFRSISSFPDPLLVPRAKQVPTSGRLPEGLSLQHRHDHVVTLEPAAWSGLSDQAPARIWAALTPRAVVEPRRSVGTPDVPITLSFLPSLSGRALATGHCGVVRVDRAQTEERGGLVTQSWEQEREARRQGRKALSWCPGLVHLALAESKQLRDLGAEWAEVYSRRNSAGEVSSVMRGLL</sequence>
<feature type="compositionally biased region" description="Pro residues" evidence="1">
    <location>
        <begin position="136"/>
        <end position="150"/>
    </location>
</feature>
<reference evidence="3" key="1">
    <citation type="submission" date="2025-08" db="UniProtKB">
        <authorList>
            <consortium name="RefSeq"/>
        </authorList>
    </citation>
    <scope>IDENTIFICATION</scope>
</reference>
<name>A0A340XU24_LIPVE</name>
<dbReference type="InParanoid" id="A0A340XU24"/>
<evidence type="ECO:0000313" key="2">
    <source>
        <dbReference type="Proteomes" id="UP000265300"/>
    </source>
</evidence>
<dbReference type="AlphaFoldDB" id="A0A340XU24"/>
<keyword evidence="2" id="KW-1185">Reference proteome</keyword>
<dbReference type="GeneID" id="103090854"/>
<protein>
    <submittedName>
        <fullName evidence="3">Uncharacterized protein LOC103090854</fullName>
    </submittedName>
</protein>
<evidence type="ECO:0000256" key="1">
    <source>
        <dbReference type="SAM" id="MobiDB-lite"/>
    </source>
</evidence>
<feature type="region of interest" description="Disordered" evidence="1">
    <location>
        <begin position="1"/>
        <end position="89"/>
    </location>
</feature>
<dbReference type="RefSeq" id="XP_007462839.1">
    <property type="nucleotide sequence ID" value="XM_007462777.1"/>
</dbReference>
<accession>A0A340XU24</accession>
<feature type="region of interest" description="Disordered" evidence="1">
    <location>
        <begin position="112"/>
        <end position="164"/>
    </location>
</feature>